<evidence type="ECO:0000313" key="3">
    <source>
        <dbReference type="Proteomes" id="UP000230002"/>
    </source>
</evidence>
<keyword evidence="1" id="KW-1133">Transmembrane helix</keyword>
<evidence type="ECO:0000256" key="1">
    <source>
        <dbReference type="SAM" id="Phobius"/>
    </source>
</evidence>
<organism evidence="2 3">
    <name type="scientific">Ganoderma sinense ZZ0214-1</name>
    <dbReference type="NCBI Taxonomy" id="1077348"/>
    <lineage>
        <taxon>Eukaryota</taxon>
        <taxon>Fungi</taxon>
        <taxon>Dikarya</taxon>
        <taxon>Basidiomycota</taxon>
        <taxon>Agaricomycotina</taxon>
        <taxon>Agaricomycetes</taxon>
        <taxon>Polyporales</taxon>
        <taxon>Polyporaceae</taxon>
        <taxon>Ganoderma</taxon>
    </lineage>
</organism>
<sequence>MVFGIGLIPLSITSQSLLTSMTMFGTGRLIFSGIVTFLGSIVFGAVTSAFSVPEVSASSFRPAAVAITHVAGVLVMFIAERRLSSRMLHTSPSCGLDSETPSSPTIATQHDTELKETERTDGLVAQVLSASRTARLGVFGPHQRRVYLFIFAFVAVEIADGISAGYLAMAPPGNPHIGRDDQSDQPMPPLSSPKMLHYLILSLFGKGATTLAFVTTLLSASLPIAECKRHVLLYAAARPLATLLSYAVTVLSGITPTNDRPYIVAMNCFMDGLLVYAELVLRALIINSRGTSRSSLLTRVFLLAAGAFLPSTMLILAFIGHMWYTGRLSSDTVEVV</sequence>
<keyword evidence="1" id="KW-0812">Transmembrane</keyword>
<keyword evidence="3" id="KW-1185">Reference proteome</keyword>
<dbReference type="Proteomes" id="UP000230002">
    <property type="component" value="Unassembled WGS sequence"/>
</dbReference>
<reference evidence="2 3" key="1">
    <citation type="journal article" date="2015" name="Sci. Rep.">
        <title>Chromosome-level genome map provides insights into diverse defense mechanisms in the medicinal fungus Ganoderma sinense.</title>
        <authorList>
            <person name="Zhu Y."/>
            <person name="Xu J."/>
            <person name="Sun C."/>
            <person name="Zhou S."/>
            <person name="Xu H."/>
            <person name="Nelson D.R."/>
            <person name="Qian J."/>
            <person name="Song J."/>
            <person name="Luo H."/>
            <person name="Xiang L."/>
            <person name="Li Y."/>
            <person name="Xu Z."/>
            <person name="Ji A."/>
            <person name="Wang L."/>
            <person name="Lu S."/>
            <person name="Hayward A."/>
            <person name="Sun W."/>
            <person name="Li X."/>
            <person name="Schwartz D.C."/>
            <person name="Wang Y."/>
            <person name="Chen S."/>
        </authorList>
    </citation>
    <scope>NUCLEOTIDE SEQUENCE [LARGE SCALE GENOMIC DNA]</scope>
    <source>
        <strain evidence="2 3">ZZ0214-1</strain>
    </source>
</reference>
<dbReference type="OrthoDB" id="2763430at2759"/>
<feature type="transmembrane region" description="Helical" evidence="1">
    <location>
        <begin position="261"/>
        <end position="284"/>
    </location>
</feature>
<evidence type="ECO:0008006" key="4">
    <source>
        <dbReference type="Google" id="ProtNLM"/>
    </source>
</evidence>
<proteinExistence type="predicted"/>
<feature type="transmembrane region" description="Helical" evidence="1">
    <location>
        <begin position="62"/>
        <end position="79"/>
    </location>
</feature>
<keyword evidence="1" id="KW-0472">Membrane</keyword>
<feature type="transmembrane region" description="Helical" evidence="1">
    <location>
        <begin position="29"/>
        <end position="50"/>
    </location>
</feature>
<accession>A0A2G8SAG6</accession>
<name>A0A2G8SAG6_9APHY</name>
<dbReference type="AlphaFoldDB" id="A0A2G8SAG6"/>
<feature type="transmembrane region" description="Helical" evidence="1">
    <location>
        <begin position="146"/>
        <end position="169"/>
    </location>
</feature>
<dbReference type="EMBL" id="AYKW01000013">
    <property type="protein sequence ID" value="PIL30741.1"/>
    <property type="molecule type" value="Genomic_DNA"/>
</dbReference>
<feature type="transmembrane region" description="Helical" evidence="1">
    <location>
        <begin position="296"/>
        <end position="324"/>
    </location>
</feature>
<gene>
    <name evidence="2" type="ORF">GSI_06909</name>
</gene>
<feature type="transmembrane region" description="Helical" evidence="1">
    <location>
        <begin position="231"/>
        <end position="255"/>
    </location>
</feature>
<dbReference type="STRING" id="1077348.A0A2G8SAG6"/>
<comment type="caution">
    <text evidence="2">The sequence shown here is derived from an EMBL/GenBank/DDBJ whole genome shotgun (WGS) entry which is preliminary data.</text>
</comment>
<protein>
    <recommendedName>
        <fullName evidence="4">Transporter</fullName>
    </recommendedName>
</protein>
<feature type="transmembrane region" description="Helical" evidence="1">
    <location>
        <begin position="195"/>
        <end position="219"/>
    </location>
</feature>
<evidence type="ECO:0000313" key="2">
    <source>
        <dbReference type="EMBL" id="PIL30741.1"/>
    </source>
</evidence>